<protein>
    <submittedName>
        <fullName evidence="1">Uncharacterized protein</fullName>
    </submittedName>
</protein>
<reference evidence="1 2" key="1">
    <citation type="journal article" date="2022" name="Hortic Res">
        <title>A haplotype resolved chromosomal level avocado genome allows analysis of novel avocado genes.</title>
        <authorList>
            <person name="Nath O."/>
            <person name="Fletcher S.J."/>
            <person name="Hayward A."/>
            <person name="Shaw L.M."/>
            <person name="Masouleh A.K."/>
            <person name="Furtado A."/>
            <person name="Henry R.J."/>
            <person name="Mitter N."/>
        </authorList>
    </citation>
    <scope>NUCLEOTIDE SEQUENCE [LARGE SCALE GENOMIC DNA]</scope>
    <source>
        <strain evidence="2">cv. Hass</strain>
    </source>
</reference>
<evidence type="ECO:0000313" key="2">
    <source>
        <dbReference type="Proteomes" id="UP001234297"/>
    </source>
</evidence>
<keyword evidence="2" id="KW-1185">Reference proteome</keyword>
<dbReference type="Proteomes" id="UP001234297">
    <property type="component" value="Chromosome 2"/>
</dbReference>
<sequence length="75" mass="7337">MGKEREVAQVGSMVTGGGAGGAGGDGDGAGMVGQLGDSEAAGSLDEGVENERDERKGGAVVLCGVEMRREVGLVT</sequence>
<organism evidence="1 2">
    <name type="scientific">Persea americana</name>
    <name type="common">Avocado</name>
    <dbReference type="NCBI Taxonomy" id="3435"/>
    <lineage>
        <taxon>Eukaryota</taxon>
        <taxon>Viridiplantae</taxon>
        <taxon>Streptophyta</taxon>
        <taxon>Embryophyta</taxon>
        <taxon>Tracheophyta</taxon>
        <taxon>Spermatophyta</taxon>
        <taxon>Magnoliopsida</taxon>
        <taxon>Magnoliidae</taxon>
        <taxon>Laurales</taxon>
        <taxon>Lauraceae</taxon>
        <taxon>Persea</taxon>
    </lineage>
</organism>
<name>A0ACC2MEU4_PERAE</name>
<comment type="caution">
    <text evidence="1">The sequence shown here is derived from an EMBL/GenBank/DDBJ whole genome shotgun (WGS) entry which is preliminary data.</text>
</comment>
<gene>
    <name evidence="1" type="ORF">MRB53_005871</name>
</gene>
<accession>A0ACC2MEU4</accession>
<evidence type="ECO:0000313" key="1">
    <source>
        <dbReference type="EMBL" id="KAJ8644123.1"/>
    </source>
</evidence>
<proteinExistence type="predicted"/>
<dbReference type="EMBL" id="CM056810">
    <property type="protein sequence ID" value="KAJ8644123.1"/>
    <property type="molecule type" value="Genomic_DNA"/>
</dbReference>